<dbReference type="PROSITE" id="PS00973">
    <property type="entry name" value="USP_2"/>
    <property type="match status" value="1"/>
</dbReference>
<evidence type="ECO:0000313" key="3">
    <source>
        <dbReference type="Proteomes" id="UP000002630"/>
    </source>
</evidence>
<feature type="domain" description="USP" evidence="1">
    <location>
        <begin position="1"/>
        <end position="171"/>
    </location>
</feature>
<protein>
    <recommendedName>
        <fullName evidence="1">USP domain-containing protein</fullName>
    </recommendedName>
</protein>
<dbReference type="InterPro" id="IPR028889">
    <property type="entry name" value="USP"/>
</dbReference>
<name>D8LK32_ECTSI</name>
<reference evidence="2 3" key="1">
    <citation type="journal article" date="2010" name="Nature">
        <title>The Ectocarpus genome and the independent evolution of multicellularity in brown algae.</title>
        <authorList>
            <person name="Cock J.M."/>
            <person name="Sterck L."/>
            <person name="Rouze P."/>
            <person name="Scornet D."/>
            <person name="Allen A.E."/>
            <person name="Amoutzias G."/>
            <person name="Anthouard V."/>
            <person name="Artiguenave F."/>
            <person name="Aury J.M."/>
            <person name="Badger J.H."/>
            <person name="Beszteri B."/>
            <person name="Billiau K."/>
            <person name="Bonnet E."/>
            <person name="Bothwell J.H."/>
            <person name="Bowler C."/>
            <person name="Boyen C."/>
            <person name="Brownlee C."/>
            <person name="Carrano C.J."/>
            <person name="Charrier B."/>
            <person name="Cho G.Y."/>
            <person name="Coelho S.M."/>
            <person name="Collen J."/>
            <person name="Corre E."/>
            <person name="Da Silva C."/>
            <person name="Delage L."/>
            <person name="Delaroque N."/>
            <person name="Dittami S.M."/>
            <person name="Doulbeau S."/>
            <person name="Elias M."/>
            <person name="Farnham G."/>
            <person name="Gachon C.M."/>
            <person name="Gschloessl B."/>
            <person name="Heesch S."/>
            <person name="Jabbari K."/>
            <person name="Jubin C."/>
            <person name="Kawai H."/>
            <person name="Kimura K."/>
            <person name="Kloareg B."/>
            <person name="Kupper F.C."/>
            <person name="Lang D."/>
            <person name="Le Bail A."/>
            <person name="Leblanc C."/>
            <person name="Lerouge P."/>
            <person name="Lohr M."/>
            <person name="Lopez P.J."/>
            <person name="Martens C."/>
            <person name="Maumus F."/>
            <person name="Michel G."/>
            <person name="Miranda-Saavedra D."/>
            <person name="Morales J."/>
            <person name="Moreau H."/>
            <person name="Motomura T."/>
            <person name="Nagasato C."/>
            <person name="Napoli C.A."/>
            <person name="Nelson D.R."/>
            <person name="Nyvall-Collen P."/>
            <person name="Peters A.F."/>
            <person name="Pommier C."/>
            <person name="Potin P."/>
            <person name="Poulain J."/>
            <person name="Quesneville H."/>
            <person name="Read B."/>
            <person name="Rensing S.A."/>
            <person name="Ritter A."/>
            <person name="Rousvoal S."/>
            <person name="Samanta M."/>
            <person name="Samson G."/>
            <person name="Schroeder D.C."/>
            <person name="Segurens B."/>
            <person name="Strittmatter M."/>
            <person name="Tonon T."/>
            <person name="Tregear J.W."/>
            <person name="Valentin K."/>
            <person name="von Dassow P."/>
            <person name="Yamagishi T."/>
            <person name="Van de Peer Y."/>
            <person name="Wincker P."/>
        </authorList>
    </citation>
    <scope>NUCLEOTIDE SEQUENCE [LARGE SCALE GENOMIC DNA]</scope>
    <source>
        <strain evidence="3">Ec32 / CCAP1310/4</strain>
    </source>
</reference>
<gene>
    <name evidence="2" type="ORF">Esi_0028_0113</name>
</gene>
<dbReference type="PROSITE" id="PS50235">
    <property type="entry name" value="USP_3"/>
    <property type="match status" value="1"/>
</dbReference>
<dbReference type="OrthoDB" id="292964at2759"/>
<dbReference type="Pfam" id="PF00443">
    <property type="entry name" value="UCH"/>
    <property type="match status" value="1"/>
</dbReference>
<dbReference type="CDD" id="cd02257">
    <property type="entry name" value="Peptidase_C19"/>
    <property type="match status" value="1"/>
</dbReference>
<keyword evidence="3" id="KW-1185">Reference proteome</keyword>
<dbReference type="GO" id="GO:0004843">
    <property type="term" value="F:cysteine-type deubiquitinase activity"/>
    <property type="evidence" value="ECO:0007669"/>
    <property type="project" value="InterPro"/>
</dbReference>
<dbReference type="EMBL" id="FN649741">
    <property type="protein sequence ID" value="CBN74501.1"/>
    <property type="molecule type" value="Genomic_DNA"/>
</dbReference>
<evidence type="ECO:0000259" key="1">
    <source>
        <dbReference type="PROSITE" id="PS50235"/>
    </source>
</evidence>
<dbReference type="InParanoid" id="D8LK32"/>
<dbReference type="InterPro" id="IPR050185">
    <property type="entry name" value="Ub_carboxyl-term_hydrolase"/>
</dbReference>
<dbReference type="SUPFAM" id="SSF54001">
    <property type="entry name" value="Cysteine proteinases"/>
    <property type="match status" value="1"/>
</dbReference>
<dbReference type="Proteomes" id="UP000002630">
    <property type="component" value="Linkage Group LG16"/>
</dbReference>
<dbReference type="eggNOG" id="KOG1865">
    <property type="taxonomic scope" value="Eukaryota"/>
</dbReference>
<organism evidence="2 3">
    <name type="scientific">Ectocarpus siliculosus</name>
    <name type="common">Brown alga</name>
    <name type="synonym">Conferva siliculosa</name>
    <dbReference type="NCBI Taxonomy" id="2880"/>
    <lineage>
        <taxon>Eukaryota</taxon>
        <taxon>Sar</taxon>
        <taxon>Stramenopiles</taxon>
        <taxon>Ochrophyta</taxon>
        <taxon>PX clade</taxon>
        <taxon>Phaeophyceae</taxon>
        <taxon>Ectocarpales</taxon>
        <taxon>Ectocarpaceae</taxon>
        <taxon>Ectocarpus</taxon>
    </lineage>
</organism>
<sequence>MGIRTEAITHLAKTREMGDHGRAAQHLRQVVESLKRTAQVGDVGRSTLEEKTSLKQCPPTILFYLIRFEHVRSGGTFVERKLSHHVDVPKSIDIAPYTRPPASSAGDPQSERYDLTGVVHHEGETTKTGHYTAFVHLAGEEWRRYDDSKVTKVGYEDVLTENALILTYTRRSG</sequence>
<dbReference type="InterPro" id="IPR018200">
    <property type="entry name" value="USP_CS"/>
</dbReference>
<dbReference type="GO" id="GO:0016579">
    <property type="term" value="P:protein deubiquitination"/>
    <property type="evidence" value="ECO:0007669"/>
    <property type="project" value="InterPro"/>
</dbReference>
<dbReference type="InterPro" id="IPR038765">
    <property type="entry name" value="Papain-like_cys_pep_sf"/>
</dbReference>
<proteinExistence type="predicted"/>
<dbReference type="EMBL" id="FN648464">
    <property type="protein sequence ID" value="CBN74501.1"/>
    <property type="molecule type" value="Genomic_DNA"/>
</dbReference>
<dbReference type="Gene3D" id="3.90.70.10">
    <property type="entry name" value="Cysteine proteinases"/>
    <property type="match status" value="1"/>
</dbReference>
<dbReference type="PANTHER" id="PTHR21646">
    <property type="entry name" value="UBIQUITIN CARBOXYL-TERMINAL HYDROLASE"/>
    <property type="match status" value="1"/>
</dbReference>
<dbReference type="AlphaFoldDB" id="D8LK32"/>
<dbReference type="InterPro" id="IPR001394">
    <property type="entry name" value="Peptidase_C19_UCH"/>
</dbReference>
<accession>D8LK32</accession>
<evidence type="ECO:0000313" key="2">
    <source>
        <dbReference type="EMBL" id="CBN74501.1"/>
    </source>
</evidence>